<feature type="chain" id="PRO_5038936083" evidence="1">
    <location>
        <begin position="23"/>
        <end position="138"/>
    </location>
</feature>
<feature type="domain" description="PrcB C-terminal" evidence="2">
    <location>
        <begin position="71"/>
        <end position="128"/>
    </location>
</feature>
<dbReference type="AlphaFoldDB" id="B7GJE8"/>
<dbReference type="PATRIC" id="fig|491915.6.peg.1260"/>
<keyword evidence="1" id="KW-0732">Signal</keyword>
<organism evidence="3 4">
    <name type="scientific">Anoxybacillus flavithermus (strain DSM 21510 / WK1)</name>
    <dbReference type="NCBI Taxonomy" id="491915"/>
    <lineage>
        <taxon>Bacteria</taxon>
        <taxon>Bacillati</taxon>
        <taxon>Bacillota</taxon>
        <taxon>Bacilli</taxon>
        <taxon>Bacillales</taxon>
        <taxon>Anoxybacillaceae</taxon>
        <taxon>Anoxybacillus</taxon>
    </lineage>
</organism>
<reference evidence="3 4" key="1">
    <citation type="journal article" date="2008" name="Genome Biol.">
        <title>Encapsulated in silica: genome, proteome and physiology of the thermophilic bacterium Anoxybacillus flavithermus WK1.</title>
        <authorList>
            <person name="Saw J.H."/>
            <person name="Mountain B.W."/>
            <person name="Feng L."/>
            <person name="Omelchenko M.V."/>
            <person name="Hou S."/>
            <person name="Saito J.A."/>
            <person name="Stott M.B."/>
            <person name="Li D."/>
            <person name="Zhao G."/>
            <person name="Wu J."/>
            <person name="Galperin M.Y."/>
            <person name="Koonin E.V."/>
            <person name="Makarova K.S."/>
            <person name="Wolf Y.I."/>
            <person name="Rigden D.J."/>
            <person name="Dunfield P.F."/>
            <person name="Wang L."/>
            <person name="Alam M."/>
        </authorList>
    </citation>
    <scope>NUCLEOTIDE SEQUENCE [LARGE SCALE GENOMIC DNA]</scope>
    <source>
        <strain evidence="4">DSM 21510 / WK1</strain>
    </source>
</reference>
<dbReference type="Proteomes" id="UP000000742">
    <property type="component" value="Chromosome"/>
</dbReference>
<evidence type="ECO:0000313" key="4">
    <source>
        <dbReference type="Proteomes" id="UP000000742"/>
    </source>
</evidence>
<dbReference type="InterPro" id="IPR025748">
    <property type="entry name" value="PrcB_C_dom"/>
</dbReference>
<name>B7GJE8_ANOFW</name>
<dbReference type="Pfam" id="PF14343">
    <property type="entry name" value="PrcB_C"/>
    <property type="match status" value="1"/>
</dbReference>
<feature type="signal peptide" evidence="1">
    <location>
        <begin position="1"/>
        <end position="22"/>
    </location>
</feature>
<dbReference type="PROSITE" id="PS51257">
    <property type="entry name" value="PROKAR_LIPOPROTEIN"/>
    <property type="match status" value="1"/>
</dbReference>
<sequence>MKMKKWMIMVMSFFLSACHVSKAEKQEAYEEGDHIAYEVITVEQLPQHMKALYEKQHKQFQTYTVQQDDVTYAIIHLGERKTGGYGVEVIEVRYKKGKAIVYYKEQKPAPDAIVTQALTYPKVAIKIKTAIPVEIKKK</sequence>
<dbReference type="STRING" id="491915.Aflv_1226"/>
<dbReference type="KEGG" id="afl:Aflv_1226"/>
<gene>
    <name evidence="3" type="ordered locus">Aflv_1226</name>
</gene>
<dbReference type="eggNOG" id="ENOG5030ICX">
    <property type="taxonomic scope" value="Bacteria"/>
</dbReference>
<protein>
    <submittedName>
        <fullName evidence="3">Uncharacterized membrane protein</fullName>
    </submittedName>
</protein>
<evidence type="ECO:0000259" key="2">
    <source>
        <dbReference type="Pfam" id="PF14343"/>
    </source>
</evidence>
<dbReference type="EMBL" id="CP000922">
    <property type="protein sequence ID" value="ACJ33596.1"/>
    <property type="molecule type" value="Genomic_DNA"/>
</dbReference>
<accession>B7GJE8</accession>
<dbReference type="HOGENOM" id="CLU_1851003_0_0_9"/>
<proteinExistence type="predicted"/>
<evidence type="ECO:0000256" key="1">
    <source>
        <dbReference type="SAM" id="SignalP"/>
    </source>
</evidence>
<evidence type="ECO:0000313" key="3">
    <source>
        <dbReference type="EMBL" id="ACJ33596.1"/>
    </source>
</evidence>